<evidence type="ECO:0000256" key="2">
    <source>
        <dbReference type="RuleBase" id="RU000411"/>
    </source>
</evidence>
<evidence type="ECO:0000313" key="4">
    <source>
        <dbReference type="Proteomes" id="UP000887578"/>
    </source>
</evidence>
<organism evidence="4 5">
    <name type="scientific">Panagrolaimus davidi</name>
    <dbReference type="NCBI Taxonomy" id="227884"/>
    <lineage>
        <taxon>Eukaryota</taxon>
        <taxon>Metazoa</taxon>
        <taxon>Ecdysozoa</taxon>
        <taxon>Nematoda</taxon>
        <taxon>Chromadorea</taxon>
        <taxon>Rhabditida</taxon>
        <taxon>Tylenchina</taxon>
        <taxon>Panagrolaimomorpha</taxon>
        <taxon>Panagrolaimoidea</taxon>
        <taxon>Panagrolaimidae</taxon>
        <taxon>Panagrolaimus</taxon>
    </lineage>
</organism>
<dbReference type="InterPro" id="IPR042185">
    <property type="entry name" value="Serpin_sf_2"/>
</dbReference>
<dbReference type="Gene3D" id="3.30.497.10">
    <property type="entry name" value="Antithrombin, subunit I, domain 2"/>
    <property type="match status" value="1"/>
</dbReference>
<dbReference type="SMART" id="SM00093">
    <property type="entry name" value="SERPIN"/>
    <property type="match status" value="1"/>
</dbReference>
<dbReference type="PROSITE" id="PS00284">
    <property type="entry name" value="SERPIN"/>
    <property type="match status" value="1"/>
</dbReference>
<dbReference type="GO" id="GO:0005615">
    <property type="term" value="C:extracellular space"/>
    <property type="evidence" value="ECO:0007669"/>
    <property type="project" value="InterPro"/>
</dbReference>
<dbReference type="Pfam" id="PF00079">
    <property type="entry name" value="Serpin"/>
    <property type="match status" value="1"/>
</dbReference>
<dbReference type="CDD" id="cd00172">
    <property type="entry name" value="serpin"/>
    <property type="match status" value="1"/>
</dbReference>
<reference evidence="5" key="1">
    <citation type="submission" date="2022-11" db="UniProtKB">
        <authorList>
            <consortium name="WormBaseParasite"/>
        </authorList>
    </citation>
    <scope>IDENTIFICATION</scope>
</reference>
<evidence type="ECO:0000256" key="1">
    <source>
        <dbReference type="ARBA" id="ARBA00009500"/>
    </source>
</evidence>
<dbReference type="InterPro" id="IPR000215">
    <property type="entry name" value="Serpin_fam"/>
</dbReference>
<dbReference type="PANTHER" id="PTHR11461">
    <property type="entry name" value="SERINE PROTEASE INHIBITOR, SERPIN"/>
    <property type="match status" value="1"/>
</dbReference>
<dbReference type="InterPro" id="IPR036186">
    <property type="entry name" value="Serpin_sf"/>
</dbReference>
<comment type="similarity">
    <text evidence="1 2">Belongs to the serpin family.</text>
</comment>
<sequence>MVFNDDVAFACKILPLLLQKLHSVDSESIVFSPTSILSELSILYSEANKVENIIGKINDLKKEEFIKNVIQSLHRYKETAGIQDDDIIVTIANKLFLSLNNDVLFTPEFCEFLKKPEFQAHFQRVDFNSKVALTQEINKFIESSLKTNQTTDIVFNEEEEEKGDDVVPNKTTNLIIANAVYFIAPWNNAFASKKEDEIFFSIPQKKIKMMGTIVVKKMKWNLIQNEKWDCVGIPYKNFKAWMYIVLPKHEYSLAQLLKDITNESFLKWTKKDESFFEKDNKFYALIPFINISTNLKLKEILKAAEIKNVLSSKSQNFEIINEIFHSTSFKIDDEGSGAKSIVARYAVLQNSLRYTFNANRPFLYFVTTNEMFIDDNDEIPKMPKNLLFIGTFC</sequence>
<dbReference type="Gene3D" id="2.30.39.10">
    <property type="entry name" value="Alpha-1-antitrypsin, domain 1"/>
    <property type="match status" value="1"/>
</dbReference>
<name>A0A914Q0K0_9BILA</name>
<accession>A0A914Q0K0</accession>
<dbReference type="InterPro" id="IPR042178">
    <property type="entry name" value="Serpin_sf_1"/>
</dbReference>
<evidence type="ECO:0000313" key="5">
    <source>
        <dbReference type="WBParaSite" id="PDA_v2.g24222.t1"/>
    </source>
</evidence>
<proteinExistence type="inferred from homology"/>
<dbReference type="AlphaFoldDB" id="A0A914Q0K0"/>
<dbReference type="WBParaSite" id="PDA_v2.g24222.t1">
    <property type="protein sequence ID" value="PDA_v2.g24222.t1"/>
    <property type="gene ID" value="PDA_v2.g24222"/>
</dbReference>
<dbReference type="GO" id="GO:0004867">
    <property type="term" value="F:serine-type endopeptidase inhibitor activity"/>
    <property type="evidence" value="ECO:0007669"/>
    <property type="project" value="InterPro"/>
</dbReference>
<dbReference type="SUPFAM" id="SSF56574">
    <property type="entry name" value="Serpins"/>
    <property type="match status" value="1"/>
</dbReference>
<feature type="domain" description="Serpin" evidence="3">
    <location>
        <begin position="14"/>
        <end position="369"/>
    </location>
</feature>
<dbReference type="PANTHER" id="PTHR11461:SF211">
    <property type="entry name" value="GH10112P-RELATED"/>
    <property type="match status" value="1"/>
</dbReference>
<dbReference type="InterPro" id="IPR023795">
    <property type="entry name" value="Serpin_CS"/>
</dbReference>
<evidence type="ECO:0000259" key="3">
    <source>
        <dbReference type="SMART" id="SM00093"/>
    </source>
</evidence>
<dbReference type="Proteomes" id="UP000887578">
    <property type="component" value="Unplaced"/>
</dbReference>
<keyword evidence="4" id="KW-1185">Reference proteome</keyword>
<protein>
    <submittedName>
        <fullName evidence="5">Serpin domain-containing protein</fullName>
    </submittedName>
</protein>
<dbReference type="InterPro" id="IPR023796">
    <property type="entry name" value="Serpin_dom"/>
</dbReference>